<dbReference type="EMBL" id="UINC01031436">
    <property type="protein sequence ID" value="SVB17482.1"/>
    <property type="molecule type" value="Genomic_DNA"/>
</dbReference>
<name>A0A382BVG4_9ZZZZ</name>
<protein>
    <submittedName>
        <fullName evidence="1">Uncharacterized protein</fullName>
    </submittedName>
</protein>
<accession>A0A382BVG4</accession>
<dbReference type="AntiFam" id="ANF00010">
    <property type="entry name" value="tRNA translation"/>
</dbReference>
<sequence>MQVERRLGGPPDAEVAQSVEHMTENHGVGSSILPLGTILLNKNARGGI</sequence>
<proteinExistence type="predicted"/>
<gene>
    <name evidence="1" type="ORF">METZ01_LOCUS170336</name>
</gene>
<organism evidence="1">
    <name type="scientific">marine metagenome</name>
    <dbReference type="NCBI Taxonomy" id="408172"/>
    <lineage>
        <taxon>unclassified sequences</taxon>
        <taxon>metagenomes</taxon>
        <taxon>ecological metagenomes</taxon>
    </lineage>
</organism>
<evidence type="ECO:0000313" key="1">
    <source>
        <dbReference type="EMBL" id="SVB17482.1"/>
    </source>
</evidence>
<reference evidence="1" key="1">
    <citation type="submission" date="2018-05" db="EMBL/GenBank/DDBJ databases">
        <authorList>
            <person name="Lanie J.A."/>
            <person name="Ng W.-L."/>
            <person name="Kazmierczak K.M."/>
            <person name="Andrzejewski T.M."/>
            <person name="Davidsen T.M."/>
            <person name="Wayne K.J."/>
            <person name="Tettelin H."/>
            <person name="Glass J.I."/>
            <person name="Rusch D."/>
            <person name="Podicherti R."/>
            <person name="Tsui H.-C.T."/>
            <person name="Winkler M.E."/>
        </authorList>
    </citation>
    <scope>NUCLEOTIDE SEQUENCE</scope>
</reference>
<dbReference type="AlphaFoldDB" id="A0A382BVG4"/>